<dbReference type="PANTHER" id="PTHR12751:SF5">
    <property type="entry name" value="PHOSPHATASE AND ACTIN REGULATOR 2"/>
    <property type="match status" value="1"/>
</dbReference>
<reference evidence="3" key="1">
    <citation type="submission" date="2024-04" db="EMBL/GenBank/DDBJ databases">
        <title>Salinicola lusitanus LLJ914,a marine bacterium isolated from the Okinawa Trough.</title>
        <authorList>
            <person name="Li J."/>
        </authorList>
    </citation>
    <scope>NUCLEOTIDE SEQUENCE [LARGE SCALE GENOMIC DNA]</scope>
</reference>
<dbReference type="AlphaFoldDB" id="A0AAW0NRF2"/>
<keyword evidence="3" id="KW-1185">Reference proteome</keyword>
<evidence type="ECO:0008006" key="4">
    <source>
        <dbReference type="Google" id="ProtNLM"/>
    </source>
</evidence>
<dbReference type="GO" id="GO:0003779">
    <property type="term" value="F:actin binding"/>
    <property type="evidence" value="ECO:0007669"/>
    <property type="project" value="TreeGrafter"/>
</dbReference>
<gene>
    <name evidence="2" type="ORF">WMY93_018808</name>
</gene>
<evidence type="ECO:0000256" key="1">
    <source>
        <dbReference type="SAM" id="MobiDB-lite"/>
    </source>
</evidence>
<sequence length="99" mass="10962">MGQAAVSTVSQTASVDGLEKSSSLAGCDVVVDSATNTPNGSRQQRGKLSSLGKIFKPWKWRKKKTSDKFQDLSKVLERKISTRQTERSLLKRSSHPRSR</sequence>
<proteinExistence type="predicted"/>
<dbReference type="GO" id="GO:0030036">
    <property type="term" value="P:actin cytoskeleton organization"/>
    <property type="evidence" value="ECO:0007669"/>
    <property type="project" value="TreeGrafter"/>
</dbReference>
<dbReference type="PANTHER" id="PTHR12751">
    <property type="entry name" value="PHOSPHATASE AND ACTIN REGULATOR PHACTR"/>
    <property type="match status" value="1"/>
</dbReference>
<protein>
    <recommendedName>
        <fullName evidence="4">Phosphatase and actin regulator</fullName>
    </recommendedName>
</protein>
<organism evidence="2 3">
    <name type="scientific">Mugilogobius chulae</name>
    <name type="common">yellowstripe goby</name>
    <dbReference type="NCBI Taxonomy" id="88201"/>
    <lineage>
        <taxon>Eukaryota</taxon>
        <taxon>Metazoa</taxon>
        <taxon>Chordata</taxon>
        <taxon>Craniata</taxon>
        <taxon>Vertebrata</taxon>
        <taxon>Euteleostomi</taxon>
        <taxon>Actinopterygii</taxon>
        <taxon>Neopterygii</taxon>
        <taxon>Teleostei</taxon>
        <taxon>Neoteleostei</taxon>
        <taxon>Acanthomorphata</taxon>
        <taxon>Gobiaria</taxon>
        <taxon>Gobiiformes</taxon>
        <taxon>Gobioidei</taxon>
        <taxon>Gobiidae</taxon>
        <taxon>Gobionellinae</taxon>
        <taxon>Mugilogobius</taxon>
    </lineage>
</organism>
<dbReference type="EMBL" id="JBBPFD010000013">
    <property type="protein sequence ID" value="KAK7902039.1"/>
    <property type="molecule type" value="Genomic_DNA"/>
</dbReference>
<dbReference type="Proteomes" id="UP001460270">
    <property type="component" value="Unassembled WGS sequence"/>
</dbReference>
<feature type="region of interest" description="Disordered" evidence="1">
    <location>
        <begin position="1"/>
        <end position="22"/>
    </location>
</feature>
<evidence type="ECO:0000313" key="3">
    <source>
        <dbReference type="Proteomes" id="UP001460270"/>
    </source>
</evidence>
<evidence type="ECO:0000313" key="2">
    <source>
        <dbReference type="EMBL" id="KAK7902039.1"/>
    </source>
</evidence>
<comment type="caution">
    <text evidence="2">The sequence shown here is derived from an EMBL/GenBank/DDBJ whole genome shotgun (WGS) entry which is preliminary data.</text>
</comment>
<accession>A0AAW0NRF2</accession>
<name>A0AAW0NRF2_9GOBI</name>